<dbReference type="InterPro" id="IPR002541">
    <property type="entry name" value="Cyt_c_assembly"/>
</dbReference>
<feature type="domain" description="ResB-like" evidence="9">
    <location>
        <begin position="61"/>
        <end position="185"/>
    </location>
</feature>
<feature type="transmembrane region" description="Helical" evidence="6">
    <location>
        <begin position="65"/>
        <end position="86"/>
    </location>
</feature>
<feature type="transmembrane region" description="Helical" evidence="6">
    <location>
        <begin position="539"/>
        <end position="559"/>
    </location>
</feature>
<evidence type="ECO:0000313" key="11">
    <source>
        <dbReference type="Proteomes" id="UP001487296"/>
    </source>
</evidence>
<dbReference type="Pfam" id="PF01578">
    <property type="entry name" value="Cytochrom_C_asm"/>
    <property type="match status" value="1"/>
</dbReference>
<protein>
    <submittedName>
        <fullName evidence="10">Cytochrome c biogenesis protein CcsA</fullName>
    </submittedName>
</protein>
<feature type="transmembrane region" description="Helical" evidence="6">
    <location>
        <begin position="36"/>
        <end position="58"/>
    </location>
</feature>
<evidence type="ECO:0000256" key="7">
    <source>
        <dbReference type="SAM" id="SignalP"/>
    </source>
</evidence>
<keyword evidence="7" id="KW-0732">Signal</keyword>
<accession>A0ABV1FRV6</accession>
<dbReference type="PANTHER" id="PTHR30071:SF1">
    <property type="entry name" value="CYTOCHROME B_B6 PROTEIN-RELATED"/>
    <property type="match status" value="1"/>
</dbReference>
<feature type="domain" description="Cytochrome c assembly protein" evidence="8">
    <location>
        <begin position="539"/>
        <end position="731"/>
    </location>
</feature>
<keyword evidence="5 6" id="KW-0472">Membrane</keyword>
<name>A0ABV1FRV6_9BACT</name>
<feature type="chain" id="PRO_5045728232" evidence="7">
    <location>
        <begin position="21"/>
        <end position="734"/>
    </location>
</feature>
<evidence type="ECO:0000256" key="5">
    <source>
        <dbReference type="ARBA" id="ARBA00023136"/>
    </source>
</evidence>
<sequence length="734" mass="82863">MIKKTTCFIYVALLVAMATATMVENSHGTNYAHTAIYGSWWFVLMWTALTALGVAYLLKRHVRHWGTWMLHGSMVVILVGALLTHLTATKGKMHLREGETTNAYIAEGDGHDMRNAMLPFSLQLQRFETSYHAGTSAAADYESVFTVIDGHERQRGRVSMNHIFSYRSYRFYQASYDADGHGTVLAVNSDPWGIPVTYTGYALLFFSLLFMLVDPKGPYRRVLRSDLLRKGALMGLLLFALATSGRAQSTVPRATADKLGRLCMLYNDRICPVETYALDFCKKVYGARSYKGLTANQVLAGWLFYGNEWATEPFIRVKGSALRKQMGLESHSAMANFFVMGQYTLGPLVEEYYQGNTDKVHQQALDVDRKLMLVMELRHAASLHLLPYTTPHGVTTWYAPTDTLPQTMNHQQALYIRSVFSLMAQDVAAGRWDRVDEFLNKMDRYQHAFGGRTLPSAPRYQAERVLNAVPFATVLFMVNLTLGLIALFYIMGRMTEARWITPRRRRWADGTFAALLGLSFLALTAAMALRWMVSGNMPLSNGYETMLLLAWFVEAIALLMQRRFRIVMVFGFLLSGFFLLVSHINAMDPAIGQMMPVLNSPLLSIHVSVIMMSYALLSLTFICAVMGLLMRRHEGELQALSQLFLYPAVAAMGIGIFIGAIWANVSWGSYWSWDSKETWALITFMVYAIALHGGSLPAFRRPRPYHWFMVLAFLSLIMTYFGVNYLLSGMHSYA</sequence>
<gene>
    <name evidence="10" type="primary">ccsA</name>
    <name evidence="10" type="ORF">AAAT34_08870</name>
</gene>
<dbReference type="Proteomes" id="UP001487296">
    <property type="component" value="Unassembled WGS sequence"/>
</dbReference>
<feature type="transmembrane region" description="Helical" evidence="6">
    <location>
        <begin position="468"/>
        <end position="491"/>
    </location>
</feature>
<reference evidence="10 11" key="1">
    <citation type="submission" date="2024-04" db="EMBL/GenBank/DDBJ databases">
        <title>Human intestinal bacterial collection.</title>
        <authorList>
            <person name="Pauvert C."/>
            <person name="Hitch T.C.A."/>
            <person name="Clavel T."/>
        </authorList>
    </citation>
    <scope>NUCLEOTIDE SEQUENCE [LARGE SCALE GENOMIC DNA]</scope>
    <source>
        <strain evidence="10 11">CLA-AA-H145</strain>
    </source>
</reference>
<dbReference type="InterPro" id="IPR045062">
    <property type="entry name" value="Cyt_c_biogenesis_CcsA/CcmC"/>
</dbReference>
<keyword evidence="11" id="KW-1185">Reference proteome</keyword>
<comment type="caution">
    <text evidence="10">The sequence shown here is derived from an EMBL/GenBank/DDBJ whole genome shotgun (WGS) entry which is preliminary data.</text>
</comment>
<evidence type="ECO:0000256" key="1">
    <source>
        <dbReference type="ARBA" id="ARBA00004141"/>
    </source>
</evidence>
<evidence type="ECO:0000256" key="4">
    <source>
        <dbReference type="ARBA" id="ARBA00022989"/>
    </source>
</evidence>
<dbReference type="EMBL" id="JBBNFP010000034">
    <property type="protein sequence ID" value="MEQ2487161.1"/>
    <property type="molecule type" value="Genomic_DNA"/>
</dbReference>
<evidence type="ECO:0000256" key="6">
    <source>
        <dbReference type="SAM" id="Phobius"/>
    </source>
</evidence>
<comment type="subcellular location">
    <subcellularLocation>
        <location evidence="1">Membrane</location>
        <topology evidence="1">Multi-pass membrane protein</topology>
    </subcellularLocation>
</comment>
<organism evidence="10 11">
    <name type="scientific">Hallella faecis</name>
    <dbReference type="NCBI Taxonomy" id="2841596"/>
    <lineage>
        <taxon>Bacteria</taxon>
        <taxon>Pseudomonadati</taxon>
        <taxon>Bacteroidota</taxon>
        <taxon>Bacteroidia</taxon>
        <taxon>Bacteroidales</taxon>
        <taxon>Prevotellaceae</taxon>
        <taxon>Hallella</taxon>
    </lineage>
</organism>
<evidence type="ECO:0000259" key="9">
    <source>
        <dbReference type="Pfam" id="PF05140"/>
    </source>
</evidence>
<keyword evidence="2 6" id="KW-0812">Transmembrane</keyword>
<dbReference type="Pfam" id="PF05140">
    <property type="entry name" value="ResB"/>
    <property type="match status" value="1"/>
</dbReference>
<dbReference type="PANTHER" id="PTHR30071">
    <property type="entry name" value="HEME EXPORTER PROTEIN C"/>
    <property type="match status" value="1"/>
</dbReference>
<dbReference type="InterPro" id="IPR007816">
    <property type="entry name" value="ResB-like_domain"/>
</dbReference>
<evidence type="ECO:0000313" key="10">
    <source>
        <dbReference type="EMBL" id="MEQ2487161.1"/>
    </source>
</evidence>
<feature type="transmembrane region" description="Helical" evidence="6">
    <location>
        <begin position="706"/>
        <end position="727"/>
    </location>
</feature>
<feature type="signal peptide" evidence="7">
    <location>
        <begin position="1"/>
        <end position="20"/>
    </location>
</feature>
<feature type="transmembrane region" description="Helical" evidence="6">
    <location>
        <begin position="566"/>
        <end position="585"/>
    </location>
</feature>
<evidence type="ECO:0000256" key="2">
    <source>
        <dbReference type="ARBA" id="ARBA00022692"/>
    </source>
</evidence>
<feature type="transmembrane region" description="Helical" evidence="6">
    <location>
        <begin position="679"/>
        <end position="699"/>
    </location>
</feature>
<feature type="transmembrane region" description="Helical" evidence="6">
    <location>
        <begin position="643"/>
        <end position="667"/>
    </location>
</feature>
<feature type="transmembrane region" description="Helical" evidence="6">
    <location>
        <begin position="512"/>
        <end position="533"/>
    </location>
</feature>
<proteinExistence type="predicted"/>
<evidence type="ECO:0000256" key="3">
    <source>
        <dbReference type="ARBA" id="ARBA00022748"/>
    </source>
</evidence>
<feature type="transmembrane region" description="Helical" evidence="6">
    <location>
        <begin position="605"/>
        <end position="631"/>
    </location>
</feature>
<keyword evidence="4 6" id="KW-1133">Transmembrane helix</keyword>
<evidence type="ECO:0000259" key="8">
    <source>
        <dbReference type="Pfam" id="PF01578"/>
    </source>
</evidence>
<dbReference type="RefSeq" id="WP_215760200.1">
    <property type="nucleotide sequence ID" value="NZ_JAHKBE010000033.1"/>
</dbReference>
<keyword evidence="3" id="KW-0201">Cytochrome c-type biogenesis</keyword>